<dbReference type="AlphaFoldDB" id="A0A9Q0FW89"/>
<feature type="compositionally biased region" description="Low complexity" evidence="1">
    <location>
        <begin position="68"/>
        <end position="79"/>
    </location>
</feature>
<sequence>MFHVNMEALYFLNFWRPTTTTTQKDTQPFSVCGDTAKIPNSVADMDGEFDQEEDSFFELELTVPDFDNNNNSNSNTNKNSSKDEHPLDKDSNIFDSKEAILRNTNIKAGNREYKYQPPTLSLSPSDFPSKRSKILPIEQPISSKPPSSPISLLKSSAPRFRVLMFKKSKSMAAQKTEKKTGGTECSADTKTTTPKHKKQDSSSSSSKLFTVKFFKLEEAAANVSLFTRQTSLRKHTSSPDDDSLSSSSDHESSKRFNKEVIQKYLKLIKPLYVKVSKKQSDSIRFSGELSVPSPSSSPATLPGSSTKEKKQGNAQSGIRVVCKQLGKSKSTGVSPSTVVSRRDDSLLLQDDGIQSAILHCKRSFNSSRDSSLLSRFASDPLPEKSLSSPRFSTEEDLFN</sequence>
<dbReference type="PANTHER" id="PTHR33929">
    <property type="entry name" value="MEMBRANE-ASSOCIATED KINASE REGULATOR 2-RELATED"/>
    <property type="match status" value="1"/>
</dbReference>
<feature type="compositionally biased region" description="Low complexity" evidence="1">
    <location>
        <begin position="286"/>
        <end position="305"/>
    </location>
</feature>
<comment type="caution">
    <text evidence="2">The sequence shown here is derived from an EMBL/GenBank/DDBJ whole genome shotgun (WGS) entry which is preliminary data.</text>
</comment>
<accession>A0A9Q0FW89</accession>
<dbReference type="EMBL" id="JAKUCV010003730">
    <property type="protein sequence ID" value="KAJ4837800.1"/>
    <property type="molecule type" value="Genomic_DNA"/>
</dbReference>
<organism evidence="2 3">
    <name type="scientific">Turnera subulata</name>
    <dbReference type="NCBI Taxonomy" id="218843"/>
    <lineage>
        <taxon>Eukaryota</taxon>
        <taxon>Viridiplantae</taxon>
        <taxon>Streptophyta</taxon>
        <taxon>Embryophyta</taxon>
        <taxon>Tracheophyta</taxon>
        <taxon>Spermatophyta</taxon>
        <taxon>Magnoliopsida</taxon>
        <taxon>eudicotyledons</taxon>
        <taxon>Gunneridae</taxon>
        <taxon>Pentapetalae</taxon>
        <taxon>rosids</taxon>
        <taxon>fabids</taxon>
        <taxon>Malpighiales</taxon>
        <taxon>Passifloraceae</taxon>
        <taxon>Turnera</taxon>
    </lineage>
</organism>
<feature type="region of interest" description="Disordered" evidence="1">
    <location>
        <begin position="231"/>
        <end position="252"/>
    </location>
</feature>
<gene>
    <name evidence="2" type="ORF">Tsubulata_032655</name>
</gene>
<feature type="region of interest" description="Disordered" evidence="1">
    <location>
        <begin position="365"/>
        <end position="399"/>
    </location>
</feature>
<keyword evidence="3" id="KW-1185">Reference proteome</keyword>
<evidence type="ECO:0000313" key="3">
    <source>
        <dbReference type="Proteomes" id="UP001141552"/>
    </source>
</evidence>
<dbReference type="OrthoDB" id="689803at2759"/>
<dbReference type="GO" id="GO:0005886">
    <property type="term" value="C:plasma membrane"/>
    <property type="evidence" value="ECO:0007669"/>
    <property type="project" value="InterPro"/>
</dbReference>
<proteinExistence type="predicted"/>
<feature type="region of interest" description="Disordered" evidence="1">
    <location>
        <begin position="168"/>
        <end position="203"/>
    </location>
</feature>
<dbReference type="Proteomes" id="UP001141552">
    <property type="component" value="Unassembled WGS sequence"/>
</dbReference>
<evidence type="ECO:0000313" key="2">
    <source>
        <dbReference type="EMBL" id="KAJ4837800.1"/>
    </source>
</evidence>
<dbReference type="InterPro" id="IPR039619">
    <property type="entry name" value="MAKR2/5"/>
</dbReference>
<name>A0A9Q0FW89_9ROSI</name>
<feature type="region of interest" description="Disordered" evidence="1">
    <location>
        <begin position="64"/>
        <end position="92"/>
    </location>
</feature>
<feature type="compositionally biased region" description="Low complexity" evidence="1">
    <location>
        <begin position="365"/>
        <end position="379"/>
    </location>
</feature>
<protein>
    <recommendedName>
        <fullName evidence="4">Membrane-associated kinase regulator 5</fullName>
    </recommendedName>
</protein>
<reference evidence="2" key="2">
    <citation type="journal article" date="2023" name="Plants (Basel)">
        <title>Annotation of the Turnera subulata (Passifloraceae) Draft Genome Reveals the S-Locus Evolved after the Divergence of Turneroideae from Passifloroideae in a Stepwise Manner.</title>
        <authorList>
            <person name="Henning P.M."/>
            <person name="Roalson E.H."/>
            <person name="Mir W."/>
            <person name="McCubbin A.G."/>
            <person name="Shore J.S."/>
        </authorList>
    </citation>
    <scope>NUCLEOTIDE SEQUENCE</scope>
    <source>
        <strain evidence="2">F60SS</strain>
    </source>
</reference>
<evidence type="ECO:0008006" key="4">
    <source>
        <dbReference type="Google" id="ProtNLM"/>
    </source>
</evidence>
<dbReference type="PANTHER" id="PTHR33929:SF4">
    <property type="entry name" value="MEMBRANE-ASSOCIATED KINASE REGULATOR 5"/>
    <property type="match status" value="1"/>
</dbReference>
<evidence type="ECO:0000256" key="1">
    <source>
        <dbReference type="SAM" id="MobiDB-lite"/>
    </source>
</evidence>
<reference evidence="2" key="1">
    <citation type="submission" date="2022-02" db="EMBL/GenBank/DDBJ databases">
        <authorList>
            <person name="Henning P.M."/>
            <person name="McCubbin A.G."/>
            <person name="Shore J.S."/>
        </authorList>
    </citation>
    <scope>NUCLEOTIDE SEQUENCE</scope>
    <source>
        <strain evidence="2">F60SS</strain>
        <tissue evidence="2">Leaves</tissue>
    </source>
</reference>
<feature type="region of interest" description="Disordered" evidence="1">
    <location>
        <begin position="285"/>
        <end position="316"/>
    </location>
</feature>
<feature type="compositionally biased region" description="Basic and acidic residues" evidence="1">
    <location>
        <begin position="80"/>
        <end position="92"/>
    </location>
</feature>